<evidence type="ECO:0000313" key="2">
    <source>
        <dbReference type="EMBL" id="KAJ2921386.1"/>
    </source>
</evidence>
<feature type="transmembrane region" description="Helical" evidence="1">
    <location>
        <begin position="75"/>
        <end position="98"/>
    </location>
</feature>
<gene>
    <name evidence="2" type="ORF">H1R20_g15709</name>
</gene>
<name>A0A9W8IQD5_9AGAR</name>
<keyword evidence="1" id="KW-0472">Membrane</keyword>
<sequence length="203" mass="23195">MFILISIHNFMNLYRMLHAFVTMQEIDPSASSPVTYIRDWKQWDALAFGIIFALLTWLGDVLVIYRCFLVWQRRYIVIALPSVLLVASIATTTVNLYWFRHTDSIPWPVMRPFLNSTFPLNLVQNILTTGMIAIRIWAQHRQTVQAGAKFVSAGGALSLLMVLRIVIESAMIYTIQMLLITILWYLNDPAVVIVQHATLPSIG</sequence>
<dbReference type="EMBL" id="JANBPK010001612">
    <property type="protein sequence ID" value="KAJ2921386.1"/>
    <property type="molecule type" value="Genomic_DNA"/>
</dbReference>
<evidence type="ECO:0000256" key="1">
    <source>
        <dbReference type="SAM" id="Phobius"/>
    </source>
</evidence>
<feature type="transmembrane region" description="Helical" evidence="1">
    <location>
        <begin position="173"/>
        <end position="194"/>
    </location>
</feature>
<keyword evidence="3" id="KW-1185">Reference proteome</keyword>
<proteinExistence type="predicted"/>
<dbReference type="AlphaFoldDB" id="A0A9W8IQD5"/>
<dbReference type="OrthoDB" id="3032392at2759"/>
<feature type="non-terminal residue" evidence="2">
    <location>
        <position position="1"/>
    </location>
</feature>
<feature type="transmembrane region" description="Helical" evidence="1">
    <location>
        <begin position="150"/>
        <end position="167"/>
    </location>
</feature>
<organism evidence="2 3">
    <name type="scientific">Candolleomyces eurysporus</name>
    <dbReference type="NCBI Taxonomy" id="2828524"/>
    <lineage>
        <taxon>Eukaryota</taxon>
        <taxon>Fungi</taxon>
        <taxon>Dikarya</taxon>
        <taxon>Basidiomycota</taxon>
        <taxon>Agaricomycotina</taxon>
        <taxon>Agaricomycetes</taxon>
        <taxon>Agaricomycetidae</taxon>
        <taxon>Agaricales</taxon>
        <taxon>Agaricineae</taxon>
        <taxon>Psathyrellaceae</taxon>
        <taxon>Candolleomyces</taxon>
    </lineage>
</organism>
<reference evidence="2" key="1">
    <citation type="submission" date="2022-06" db="EMBL/GenBank/DDBJ databases">
        <title>Genome Sequence of Candolleomyces eurysporus.</title>
        <authorList>
            <person name="Buettner E."/>
        </authorList>
    </citation>
    <scope>NUCLEOTIDE SEQUENCE</scope>
    <source>
        <strain evidence="2">VTCC 930004</strain>
    </source>
</reference>
<dbReference type="Proteomes" id="UP001140091">
    <property type="component" value="Unassembled WGS sequence"/>
</dbReference>
<feature type="transmembrane region" description="Helical" evidence="1">
    <location>
        <begin position="118"/>
        <end position="138"/>
    </location>
</feature>
<feature type="transmembrane region" description="Helical" evidence="1">
    <location>
        <begin position="45"/>
        <end position="68"/>
    </location>
</feature>
<keyword evidence="1" id="KW-1133">Transmembrane helix</keyword>
<evidence type="ECO:0000313" key="3">
    <source>
        <dbReference type="Proteomes" id="UP001140091"/>
    </source>
</evidence>
<keyword evidence="1" id="KW-0812">Transmembrane</keyword>
<comment type="caution">
    <text evidence="2">The sequence shown here is derived from an EMBL/GenBank/DDBJ whole genome shotgun (WGS) entry which is preliminary data.</text>
</comment>
<accession>A0A9W8IQD5</accession>
<protein>
    <submittedName>
        <fullName evidence="2">Uncharacterized protein</fullName>
    </submittedName>
</protein>